<reference evidence="1" key="1">
    <citation type="submission" date="2013-07" db="EMBL/GenBank/DDBJ databases">
        <title>The genome of an arbuscular mycorrhizal fungus provides insights into the evolution of the oldest plant symbiosis.</title>
        <authorList>
            <consortium name="DOE Joint Genome Institute"/>
            <person name="Tisserant E."/>
            <person name="Malbreil M."/>
            <person name="Kuo A."/>
            <person name="Kohler A."/>
            <person name="Symeonidi A."/>
            <person name="Balestrini R."/>
            <person name="Charron P."/>
            <person name="Duensing N."/>
            <person name="Frei-dit-Frey N."/>
            <person name="Gianinazzi-Pearson V."/>
            <person name="Gilbert B."/>
            <person name="Handa Y."/>
            <person name="Hijri M."/>
            <person name="Kaul R."/>
            <person name="Kawaguchi M."/>
            <person name="Krajinski F."/>
            <person name="Lammers P."/>
            <person name="Lapierre D."/>
            <person name="Masclaux F.G."/>
            <person name="Murat C."/>
            <person name="Morin E."/>
            <person name="Ndikumana S."/>
            <person name="Pagni M."/>
            <person name="Petitpierre D."/>
            <person name="Requena N."/>
            <person name="Rosikiewicz P."/>
            <person name="Riley R."/>
            <person name="Saito K."/>
            <person name="San Clemente H."/>
            <person name="Shapiro H."/>
            <person name="van Tuinen D."/>
            <person name="Becard G."/>
            <person name="Bonfante P."/>
            <person name="Paszkowski U."/>
            <person name="Shachar-Hill Y."/>
            <person name="Young J.P."/>
            <person name="Sanders I.R."/>
            <person name="Henrissat B."/>
            <person name="Rensing S.A."/>
            <person name="Grigoriev I.V."/>
            <person name="Corradi N."/>
            <person name="Roux C."/>
            <person name="Martin F."/>
        </authorList>
    </citation>
    <scope>NUCLEOTIDE SEQUENCE</scope>
    <source>
        <strain evidence="1">DAOM 197198</strain>
    </source>
</reference>
<dbReference type="AlphaFoldDB" id="U9U7H4"/>
<dbReference type="EMBL" id="KI285882">
    <property type="protein sequence ID" value="ESA11541.1"/>
    <property type="molecule type" value="Genomic_DNA"/>
</dbReference>
<dbReference type="HOGENOM" id="CLU_2905282_0_0_1"/>
<sequence length="62" mass="6975">MCGFLNVNNSSDFLDLELFMDLVNICMKLSIITRARNSQLSIEVNGSISMQIDITDLDTFLT</sequence>
<proteinExistence type="predicted"/>
<gene>
    <name evidence="1" type="ORF">GLOINDRAFT_28162</name>
</gene>
<accession>U9U7H4</accession>
<protein>
    <submittedName>
        <fullName evidence="1">Uncharacterized protein</fullName>
    </submittedName>
</protein>
<name>U9U7H4_RHIID</name>
<organism evidence="1">
    <name type="scientific">Rhizophagus irregularis (strain DAOM 181602 / DAOM 197198 / MUCL 43194)</name>
    <name type="common">Arbuscular mycorrhizal fungus</name>
    <name type="synonym">Glomus intraradices</name>
    <dbReference type="NCBI Taxonomy" id="747089"/>
    <lineage>
        <taxon>Eukaryota</taxon>
        <taxon>Fungi</taxon>
        <taxon>Fungi incertae sedis</taxon>
        <taxon>Mucoromycota</taxon>
        <taxon>Glomeromycotina</taxon>
        <taxon>Glomeromycetes</taxon>
        <taxon>Glomerales</taxon>
        <taxon>Glomeraceae</taxon>
        <taxon>Rhizophagus</taxon>
    </lineage>
</organism>
<evidence type="ECO:0000313" key="1">
    <source>
        <dbReference type="EMBL" id="ESA11541.1"/>
    </source>
</evidence>